<keyword evidence="1" id="KW-0472">Membrane</keyword>
<dbReference type="AlphaFoldDB" id="A0ABD0JBU0"/>
<dbReference type="EMBL" id="JACVVK020000516">
    <property type="protein sequence ID" value="KAK7469472.1"/>
    <property type="molecule type" value="Genomic_DNA"/>
</dbReference>
<dbReference type="Proteomes" id="UP001519460">
    <property type="component" value="Unassembled WGS sequence"/>
</dbReference>
<gene>
    <name evidence="2" type="ORF">BaRGS_00036493</name>
</gene>
<feature type="transmembrane region" description="Helical" evidence="1">
    <location>
        <begin position="20"/>
        <end position="40"/>
    </location>
</feature>
<name>A0ABD0JBU0_9CAEN</name>
<keyword evidence="1" id="KW-0812">Transmembrane</keyword>
<evidence type="ECO:0000313" key="3">
    <source>
        <dbReference type="Proteomes" id="UP001519460"/>
    </source>
</evidence>
<evidence type="ECO:0000313" key="2">
    <source>
        <dbReference type="EMBL" id="KAK7469472.1"/>
    </source>
</evidence>
<accession>A0ABD0JBU0</accession>
<sequence>MPGHGYSGMAGGVNMVRGVWPLSPLSLFVLYPAISGAALARRSAHATSAGVSTLETPLVSLRSSDIIHGRTLRSEQ</sequence>
<comment type="caution">
    <text evidence="2">The sequence shown here is derived from an EMBL/GenBank/DDBJ whole genome shotgun (WGS) entry which is preliminary data.</text>
</comment>
<organism evidence="2 3">
    <name type="scientific">Batillaria attramentaria</name>
    <dbReference type="NCBI Taxonomy" id="370345"/>
    <lineage>
        <taxon>Eukaryota</taxon>
        <taxon>Metazoa</taxon>
        <taxon>Spiralia</taxon>
        <taxon>Lophotrochozoa</taxon>
        <taxon>Mollusca</taxon>
        <taxon>Gastropoda</taxon>
        <taxon>Caenogastropoda</taxon>
        <taxon>Sorbeoconcha</taxon>
        <taxon>Cerithioidea</taxon>
        <taxon>Batillariidae</taxon>
        <taxon>Batillaria</taxon>
    </lineage>
</organism>
<keyword evidence="3" id="KW-1185">Reference proteome</keyword>
<evidence type="ECO:0000256" key="1">
    <source>
        <dbReference type="SAM" id="Phobius"/>
    </source>
</evidence>
<evidence type="ECO:0008006" key="4">
    <source>
        <dbReference type="Google" id="ProtNLM"/>
    </source>
</evidence>
<proteinExistence type="predicted"/>
<keyword evidence="1" id="KW-1133">Transmembrane helix</keyword>
<protein>
    <recommendedName>
        <fullName evidence="4">Secreted protein</fullName>
    </recommendedName>
</protein>
<reference evidence="2 3" key="1">
    <citation type="journal article" date="2023" name="Sci. Data">
        <title>Genome assembly of the Korean intertidal mud-creeper Batillaria attramentaria.</title>
        <authorList>
            <person name="Patra A.K."/>
            <person name="Ho P.T."/>
            <person name="Jun S."/>
            <person name="Lee S.J."/>
            <person name="Kim Y."/>
            <person name="Won Y.J."/>
        </authorList>
    </citation>
    <scope>NUCLEOTIDE SEQUENCE [LARGE SCALE GENOMIC DNA]</scope>
    <source>
        <strain evidence="2">Wonlab-2016</strain>
    </source>
</reference>